<proteinExistence type="inferred from homology"/>
<dbReference type="CDD" id="cd08513">
    <property type="entry name" value="PBP2_thermophilic_Hb8_like"/>
    <property type="match status" value="1"/>
</dbReference>
<protein>
    <submittedName>
        <fullName evidence="5">ABC transporter substrate-binding protein</fullName>
    </submittedName>
</protein>
<feature type="chain" id="PRO_5046023652" evidence="3">
    <location>
        <begin position="27"/>
        <end position="571"/>
    </location>
</feature>
<evidence type="ECO:0000256" key="1">
    <source>
        <dbReference type="ARBA" id="ARBA00004418"/>
    </source>
</evidence>
<keyword evidence="3" id="KW-0732">Signal</keyword>
<dbReference type="Proteomes" id="UP000609802">
    <property type="component" value="Unassembled WGS sequence"/>
</dbReference>
<evidence type="ECO:0000313" key="5">
    <source>
        <dbReference type="EMBL" id="GHE93161.1"/>
    </source>
</evidence>
<evidence type="ECO:0000313" key="6">
    <source>
        <dbReference type="Proteomes" id="UP000609802"/>
    </source>
</evidence>
<dbReference type="Gene3D" id="3.10.105.10">
    <property type="entry name" value="Dipeptide-binding Protein, Domain 3"/>
    <property type="match status" value="1"/>
</dbReference>
<feature type="signal peptide" evidence="3">
    <location>
        <begin position="1"/>
        <end position="26"/>
    </location>
</feature>
<reference evidence="6" key="1">
    <citation type="journal article" date="2019" name="Int. J. Syst. Evol. Microbiol.">
        <title>The Global Catalogue of Microorganisms (GCM) 10K type strain sequencing project: providing services to taxonomists for standard genome sequencing and annotation.</title>
        <authorList>
            <consortium name="The Broad Institute Genomics Platform"/>
            <consortium name="The Broad Institute Genome Sequencing Center for Infectious Disease"/>
            <person name="Wu L."/>
            <person name="Ma J."/>
        </authorList>
    </citation>
    <scope>NUCLEOTIDE SEQUENCE [LARGE SCALE GENOMIC DNA]</scope>
    <source>
        <strain evidence="6">KCTC 42443</strain>
    </source>
</reference>
<dbReference type="InterPro" id="IPR000914">
    <property type="entry name" value="SBP_5_dom"/>
</dbReference>
<organism evidence="5 6">
    <name type="scientific">Aliiroseovarius zhejiangensis</name>
    <dbReference type="NCBI Taxonomy" id="1632025"/>
    <lineage>
        <taxon>Bacteria</taxon>
        <taxon>Pseudomonadati</taxon>
        <taxon>Pseudomonadota</taxon>
        <taxon>Alphaproteobacteria</taxon>
        <taxon>Rhodobacterales</taxon>
        <taxon>Paracoccaceae</taxon>
        <taxon>Aliiroseovarius</taxon>
    </lineage>
</organism>
<sequence>MTNNKGFSRGWAAAFVMTLLPVAASAERGASGHLDILYWQAPTILNPYLSSGPKDIEPASLVLEPLARYDETGAMVPWLAAEMPTRANGGISEDLTTITWTLRPDLYWSDGTKVTADDVVFTAKYCMTQEGGCQQAGKFSDVTAVEALDALTVRLTFAAPKPFPYGPLVGVETPILQKAQFLPCLGGAAQSCTTQNTAPIGTGPYRVTEFRAGDVVAFAANPHYRDPDKPGFATVTIKGGGDAISAARAVLETGEADYAWNLQVDPSVLDAMADGGMGQIIRSFGTPVERLMINRTDPSPTLGARRSTREGGAHPFLTDPAVLKAMSLAIDRAAVAALGYGAAGKPTCDILPAPAIYASSANDDCLTQDLEQARQILENAGWVDADGDGVREKNGIRLSVLFQTSINPVRQDTQALLKSWWADIGIETELRQIDPSVFFGGDPASPDTFQKFYADIQMFTNFFPGTDPEAYLNNWTCKGIPEPANSWLGFNIPRYCNPTYDALAAELAKTSALEDRAAIARQMNDMLMQAGALIPLVHRGDVSAISNTLLGVKMNSWDSELWNIADWTRAR</sequence>
<evidence type="ECO:0000256" key="2">
    <source>
        <dbReference type="ARBA" id="ARBA00005695"/>
    </source>
</evidence>
<dbReference type="SUPFAM" id="SSF53850">
    <property type="entry name" value="Periplasmic binding protein-like II"/>
    <property type="match status" value="1"/>
</dbReference>
<comment type="subcellular location">
    <subcellularLocation>
        <location evidence="1">Periplasm</location>
    </subcellularLocation>
</comment>
<dbReference type="InterPro" id="IPR030678">
    <property type="entry name" value="Peptide/Ni-bd"/>
</dbReference>
<dbReference type="PANTHER" id="PTHR30290:SF65">
    <property type="entry name" value="MONOACYL PHOSPHATIDYLINOSITOL TETRAMANNOSIDE-BINDING PROTEIN LPQW-RELATED"/>
    <property type="match status" value="1"/>
</dbReference>
<dbReference type="PIRSF" id="PIRSF002741">
    <property type="entry name" value="MppA"/>
    <property type="match status" value="1"/>
</dbReference>
<accession>A0ABQ3IVP9</accession>
<dbReference type="Gene3D" id="3.40.190.10">
    <property type="entry name" value="Periplasmic binding protein-like II"/>
    <property type="match status" value="1"/>
</dbReference>
<dbReference type="InterPro" id="IPR039424">
    <property type="entry name" value="SBP_5"/>
</dbReference>
<gene>
    <name evidence="5" type="ORF">GCM10016455_11650</name>
</gene>
<dbReference type="EMBL" id="BNCH01000002">
    <property type="protein sequence ID" value="GHE93161.1"/>
    <property type="molecule type" value="Genomic_DNA"/>
</dbReference>
<keyword evidence="6" id="KW-1185">Reference proteome</keyword>
<dbReference type="RefSeq" id="WP_191285550.1">
    <property type="nucleotide sequence ID" value="NZ_BNCH01000002.1"/>
</dbReference>
<evidence type="ECO:0000256" key="3">
    <source>
        <dbReference type="SAM" id="SignalP"/>
    </source>
</evidence>
<dbReference type="Pfam" id="PF00496">
    <property type="entry name" value="SBP_bac_5"/>
    <property type="match status" value="1"/>
</dbReference>
<name>A0ABQ3IVP9_9RHOB</name>
<feature type="domain" description="Solute-binding protein family 5" evidence="4">
    <location>
        <begin position="75"/>
        <end position="477"/>
    </location>
</feature>
<comment type="caution">
    <text evidence="5">The sequence shown here is derived from an EMBL/GenBank/DDBJ whole genome shotgun (WGS) entry which is preliminary data.</text>
</comment>
<dbReference type="PANTHER" id="PTHR30290">
    <property type="entry name" value="PERIPLASMIC BINDING COMPONENT OF ABC TRANSPORTER"/>
    <property type="match status" value="1"/>
</dbReference>
<comment type="similarity">
    <text evidence="2">Belongs to the bacterial solute-binding protein 5 family.</text>
</comment>
<evidence type="ECO:0000259" key="4">
    <source>
        <dbReference type="Pfam" id="PF00496"/>
    </source>
</evidence>